<organism evidence="2 3">
    <name type="scientific">Actinomyces glycerinitolerans</name>
    <dbReference type="NCBI Taxonomy" id="1892869"/>
    <lineage>
        <taxon>Bacteria</taxon>
        <taxon>Bacillati</taxon>
        <taxon>Actinomycetota</taxon>
        <taxon>Actinomycetes</taxon>
        <taxon>Actinomycetales</taxon>
        <taxon>Actinomycetaceae</taxon>
        <taxon>Actinomyces</taxon>
    </lineage>
</organism>
<name>A0A1M4S2B3_9ACTO</name>
<dbReference type="STRING" id="1892869.ACGLYG10_2578"/>
<dbReference type="Pfam" id="PF20211">
    <property type="entry name" value="DUF6571"/>
    <property type="match status" value="1"/>
</dbReference>
<evidence type="ECO:0000313" key="2">
    <source>
        <dbReference type="EMBL" id="SHE26328.1"/>
    </source>
</evidence>
<dbReference type="Proteomes" id="UP000184291">
    <property type="component" value="Unassembled WGS sequence"/>
</dbReference>
<reference evidence="3" key="1">
    <citation type="submission" date="2016-09" db="EMBL/GenBank/DDBJ databases">
        <authorList>
            <person name="Strepis N."/>
        </authorList>
    </citation>
    <scope>NUCLEOTIDE SEQUENCE [LARGE SCALE GENOMIC DNA]</scope>
</reference>
<dbReference type="InterPro" id="IPR046701">
    <property type="entry name" value="DUF6571"/>
</dbReference>
<dbReference type="OrthoDB" id="3251207at2"/>
<dbReference type="EMBL" id="FQTT01000013">
    <property type="protein sequence ID" value="SHE26328.1"/>
    <property type="molecule type" value="Genomic_DNA"/>
</dbReference>
<dbReference type="AlphaFoldDB" id="A0A1M4S2B3"/>
<keyword evidence="3" id="KW-1185">Reference proteome</keyword>
<gene>
    <name evidence="2" type="ORF">ACGLYG10_2578</name>
</gene>
<accession>A0A1M4S2B3</accession>
<dbReference type="RefSeq" id="WP_139240987.1">
    <property type="nucleotide sequence ID" value="NZ_FQTT01000013.1"/>
</dbReference>
<proteinExistence type="predicted"/>
<protein>
    <recommendedName>
        <fullName evidence="1">DUF6571 domain-containing protein</fullName>
    </recommendedName>
</protein>
<evidence type="ECO:0000259" key="1">
    <source>
        <dbReference type="Pfam" id="PF20211"/>
    </source>
</evidence>
<evidence type="ECO:0000313" key="3">
    <source>
        <dbReference type="Proteomes" id="UP000184291"/>
    </source>
</evidence>
<feature type="domain" description="DUF6571" evidence="1">
    <location>
        <begin position="1"/>
        <end position="674"/>
    </location>
</feature>
<sequence length="693" mass="74717">MAVVILNADKLATAIQDLRDFSNSCAAAVTSIDNKCADEHDPMDLSDFRTDARGAIDCVRSRADDLENAKDAIVAVNESGVGSMNAHGDISCEVPDETTINTIDDLAAWSQATIDAHDLQTVTGPYMTKSNGRSYSQIIEAIRGRSDDPAYAAALINAIGPENLTQLPLDVASNTHVASSKDNADELADLLGVLLASASTRWDDDMCESMATTIAESVDGVGEWGRITVLNAIVGGHDADDDHVSDLEFNSTFLNALADNLEEIDWNTVRSVSATRDIQDAEASSYARQRLGSYLDGHSFDPLSGVLYAMGNNPEAALMYLSADGEIKYGQWEPGKQAETRWEMLSTRYPGQSNGLNVLTATMASASSMRGSEDSGKAAAATWVISRSMEFAYDVPFDDYTDTMKENLSVVIANTSDQGLKIADGGSPEGLDLHTDGDRDYTDTDLYTTLIYRVIDNEVASTTIYTAFTDAALEDHSNVEDASSLKSKYHDAGTVYGYLNAIGSVRLTDLEDAATAEHEAAEKAIGLGFTLATTIVGGPKPPWSYRIGSTVAKPLVDLVASDELPEFDDPLPNTRTTLETQAYAEAVNQGLITDPDAFNPEYCQDEYTHESYTWCVTNDDGTTSFNLDVPPTDDQNDQVHNWATDIKRDDHDPDNIIIDTETAIDTGINRGQARILGEDGAKGEAGAIEIKKD</sequence>